<comment type="caution">
    <text evidence="8">The sequence shown here is derived from an EMBL/GenBank/DDBJ whole genome shotgun (WGS) entry which is preliminary data.</text>
</comment>
<evidence type="ECO:0000256" key="5">
    <source>
        <dbReference type="ARBA" id="ARBA00022840"/>
    </source>
</evidence>
<proteinExistence type="inferred from homology"/>
<evidence type="ECO:0000313" key="8">
    <source>
        <dbReference type="EMBL" id="MDQ0256920.1"/>
    </source>
</evidence>
<evidence type="ECO:0000256" key="1">
    <source>
        <dbReference type="ARBA" id="ARBA00010688"/>
    </source>
</evidence>
<keyword evidence="5" id="KW-0067">ATP-binding</keyword>
<dbReference type="InterPro" id="IPR002139">
    <property type="entry name" value="Ribo/fructo_kinase"/>
</dbReference>
<dbReference type="InterPro" id="IPR002173">
    <property type="entry name" value="Carboh/pur_kinase_PfkB_CS"/>
</dbReference>
<dbReference type="EMBL" id="JAUSUG010000021">
    <property type="protein sequence ID" value="MDQ0256920.1"/>
    <property type="molecule type" value="Genomic_DNA"/>
</dbReference>
<evidence type="ECO:0000256" key="4">
    <source>
        <dbReference type="ARBA" id="ARBA00022777"/>
    </source>
</evidence>
<dbReference type="InterPro" id="IPR029056">
    <property type="entry name" value="Ribokinase-like"/>
</dbReference>
<name>A0ABU0A0B1_9BACI</name>
<dbReference type="InterPro" id="IPR050306">
    <property type="entry name" value="PfkB_Carbo_kinase"/>
</dbReference>
<accession>A0ABU0A0B1</accession>
<dbReference type="EC" id="2.7.1.45" evidence="8"/>
<dbReference type="Proteomes" id="UP001230005">
    <property type="component" value="Unassembled WGS sequence"/>
</dbReference>
<sequence>MLMDVLTIGDGMITMDPKARGPMRFVNEFQRKVGGAELNFAIGASRLGLKTGWISRLGNDEFGRVIHNFMRGEGVDMSQVEYVEGIPTSVYFKEIMEDGSGRSFYYRNPTPMSVLTPEDIKEEHIKNFKLIHLTGVFLALNPTKHLEIVERIIYYAKKHDVKISMDPNIRLRLWSKDKAREVLTSLLPHVNVLLTGEEEGEILLGTTSVEEMIEQFRGYGIDHVVIKKGADGASVTTAEGTLEMAAFTPRKVVDTVGAGDGFDAGYITGYLKDWSVERSLRFANKVGSMVVSVVGDNEGLPYYEDVLAELGERETIER</sequence>
<keyword evidence="2 6" id="KW-0808">Transferase</keyword>
<evidence type="ECO:0000259" key="7">
    <source>
        <dbReference type="Pfam" id="PF00294"/>
    </source>
</evidence>
<dbReference type="PRINTS" id="PR00990">
    <property type="entry name" value="RIBOKINASE"/>
</dbReference>
<evidence type="ECO:0000256" key="6">
    <source>
        <dbReference type="RuleBase" id="RU003704"/>
    </source>
</evidence>
<keyword evidence="4 6" id="KW-0418">Kinase</keyword>
<feature type="domain" description="Carbohydrate kinase PfkB" evidence="7">
    <location>
        <begin position="5"/>
        <end position="301"/>
    </location>
</feature>
<protein>
    <submittedName>
        <fullName evidence="8">2-dehydro-3-deoxygluconokinase</fullName>
        <ecNumber evidence="8">2.7.1.45</ecNumber>
    </submittedName>
</protein>
<dbReference type="GO" id="GO:0008673">
    <property type="term" value="F:2-dehydro-3-deoxygluconokinase activity"/>
    <property type="evidence" value="ECO:0007669"/>
    <property type="project" value="UniProtKB-EC"/>
</dbReference>
<organism evidence="8 9">
    <name type="scientific">Evansella vedderi</name>
    <dbReference type="NCBI Taxonomy" id="38282"/>
    <lineage>
        <taxon>Bacteria</taxon>
        <taxon>Bacillati</taxon>
        <taxon>Bacillota</taxon>
        <taxon>Bacilli</taxon>
        <taxon>Bacillales</taxon>
        <taxon>Bacillaceae</taxon>
        <taxon>Evansella</taxon>
    </lineage>
</organism>
<dbReference type="Pfam" id="PF00294">
    <property type="entry name" value="PfkB"/>
    <property type="match status" value="1"/>
</dbReference>
<gene>
    <name evidence="8" type="ORF">J2S74_004365</name>
</gene>
<dbReference type="SUPFAM" id="SSF53613">
    <property type="entry name" value="Ribokinase-like"/>
    <property type="match status" value="1"/>
</dbReference>
<dbReference type="Gene3D" id="3.40.1190.20">
    <property type="match status" value="1"/>
</dbReference>
<evidence type="ECO:0000256" key="2">
    <source>
        <dbReference type="ARBA" id="ARBA00022679"/>
    </source>
</evidence>
<dbReference type="RefSeq" id="WP_307329809.1">
    <property type="nucleotide sequence ID" value="NZ_JAUSUG010000021.1"/>
</dbReference>
<dbReference type="PANTHER" id="PTHR43085:SF1">
    <property type="entry name" value="PSEUDOURIDINE KINASE-RELATED"/>
    <property type="match status" value="1"/>
</dbReference>
<dbReference type="InterPro" id="IPR011611">
    <property type="entry name" value="PfkB_dom"/>
</dbReference>
<reference evidence="8 9" key="1">
    <citation type="submission" date="2023-07" db="EMBL/GenBank/DDBJ databases">
        <title>Genomic Encyclopedia of Type Strains, Phase IV (KMG-IV): sequencing the most valuable type-strain genomes for metagenomic binning, comparative biology and taxonomic classification.</title>
        <authorList>
            <person name="Goeker M."/>
        </authorList>
    </citation>
    <scope>NUCLEOTIDE SEQUENCE [LARGE SCALE GENOMIC DNA]</scope>
    <source>
        <strain evidence="8 9">DSM 9768</strain>
    </source>
</reference>
<keyword evidence="9" id="KW-1185">Reference proteome</keyword>
<dbReference type="PANTHER" id="PTHR43085">
    <property type="entry name" value="HEXOKINASE FAMILY MEMBER"/>
    <property type="match status" value="1"/>
</dbReference>
<comment type="similarity">
    <text evidence="1 6">Belongs to the carbohydrate kinase PfkB family.</text>
</comment>
<evidence type="ECO:0000313" key="9">
    <source>
        <dbReference type="Proteomes" id="UP001230005"/>
    </source>
</evidence>
<keyword evidence="3" id="KW-0547">Nucleotide-binding</keyword>
<dbReference type="PROSITE" id="PS00584">
    <property type="entry name" value="PFKB_KINASES_2"/>
    <property type="match status" value="1"/>
</dbReference>
<evidence type="ECO:0000256" key="3">
    <source>
        <dbReference type="ARBA" id="ARBA00022741"/>
    </source>
</evidence>
<dbReference type="CDD" id="cd01166">
    <property type="entry name" value="KdgK"/>
    <property type="match status" value="1"/>
</dbReference>